<dbReference type="NCBIfam" id="NF002073">
    <property type="entry name" value="PRK00913.1-2"/>
    <property type="match status" value="1"/>
</dbReference>
<organism evidence="11 12">
    <name type="scientific">Candidatus Lucifugimonas marina</name>
    <dbReference type="NCBI Taxonomy" id="3038979"/>
    <lineage>
        <taxon>Bacteria</taxon>
        <taxon>Bacillati</taxon>
        <taxon>Chloroflexota</taxon>
        <taxon>Dehalococcoidia</taxon>
        <taxon>SAR202 cluster</taxon>
        <taxon>Candidatus Lucifugimonadales</taxon>
        <taxon>Candidatus Lucifugimonadaceae</taxon>
        <taxon>Candidatus Lucifugimonas</taxon>
    </lineage>
</organism>
<comment type="subcellular location">
    <subcellularLocation>
        <location evidence="8">Cytoplasm</location>
    </subcellularLocation>
</comment>
<evidence type="ECO:0000256" key="8">
    <source>
        <dbReference type="HAMAP-Rule" id="MF_00181"/>
    </source>
</evidence>
<dbReference type="Pfam" id="PF00883">
    <property type="entry name" value="Peptidase_M17"/>
    <property type="match status" value="1"/>
</dbReference>
<dbReference type="InterPro" id="IPR000819">
    <property type="entry name" value="Peptidase_M17_C"/>
</dbReference>
<protein>
    <recommendedName>
        <fullName evidence="8">Probable cytosol aminopeptidase</fullName>
        <ecNumber evidence="8">3.4.11.1</ecNumber>
    </recommendedName>
    <alternativeName>
        <fullName evidence="8">Leucine aminopeptidase</fullName>
        <shortName evidence="8">LAP</shortName>
        <ecNumber evidence="8">3.4.11.10</ecNumber>
    </alternativeName>
    <alternativeName>
        <fullName evidence="8">Leucyl aminopeptidase</fullName>
    </alternativeName>
</protein>
<keyword evidence="8" id="KW-0963">Cytoplasm</keyword>
<evidence type="ECO:0000256" key="2">
    <source>
        <dbReference type="ARBA" id="ARBA00000967"/>
    </source>
</evidence>
<evidence type="ECO:0000256" key="1">
    <source>
        <dbReference type="ARBA" id="ARBA00000135"/>
    </source>
</evidence>
<feature type="binding site" evidence="8">
    <location>
        <position position="383"/>
    </location>
    <ligand>
        <name>Mn(2+)</name>
        <dbReference type="ChEBI" id="CHEBI:29035"/>
        <label>2</label>
    </ligand>
</feature>
<dbReference type="GO" id="GO:0070006">
    <property type="term" value="F:metalloaminopeptidase activity"/>
    <property type="evidence" value="ECO:0007669"/>
    <property type="project" value="InterPro"/>
</dbReference>
<keyword evidence="8" id="KW-0464">Manganese</keyword>
<dbReference type="CDD" id="cd00433">
    <property type="entry name" value="Peptidase_M17"/>
    <property type="match status" value="1"/>
</dbReference>
<name>A0AAJ5ZIA9_9CHLR</name>
<feature type="binding site" evidence="8">
    <location>
        <position position="304"/>
    </location>
    <ligand>
        <name>Mn(2+)</name>
        <dbReference type="ChEBI" id="CHEBI:29035"/>
        <label>2</label>
    </ligand>
</feature>
<dbReference type="Proteomes" id="UP001321249">
    <property type="component" value="Unassembled WGS sequence"/>
</dbReference>
<keyword evidence="6 8" id="KW-0378">Hydrolase</keyword>
<dbReference type="Proteomes" id="UP001219901">
    <property type="component" value="Chromosome"/>
</dbReference>
<evidence type="ECO:0000256" key="5">
    <source>
        <dbReference type="ARBA" id="ARBA00022670"/>
    </source>
</evidence>
<feature type="active site" evidence="8">
    <location>
        <position position="385"/>
    </location>
</feature>
<dbReference type="Pfam" id="PF02789">
    <property type="entry name" value="Peptidase_M17_N"/>
    <property type="match status" value="1"/>
</dbReference>
<dbReference type="GO" id="GO:0030145">
    <property type="term" value="F:manganese ion binding"/>
    <property type="evidence" value="ECO:0007669"/>
    <property type="project" value="UniProtKB-UniRule"/>
</dbReference>
<dbReference type="EMBL" id="CP046147">
    <property type="protein sequence ID" value="WFG39272.1"/>
    <property type="molecule type" value="Genomic_DNA"/>
</dbReference>
<dbReference type="InterPro" id="IPR008283">
    <property type="entry name" value="Peptidase_M17_N"/>
</dbReference>
<feature type="active site" evidence="8">
    <location>
        <position position="311"/>
    </location>
</feature>
<dbReference type="InterPro" id="IPR043472">
    <property type="entry name" value="Macro_dom-like"/>
</dbReference>
<dbReference type="InterPro" id="IPR023042">
    <property type="entry name" value="Peptidase_M17_leu_NH2_pept"/>
</dbReference>
<keyword evidence="8" id="KW-0479">Metal-binding</keyword>
<dbReference type="HAMAP" id="MF_00181">
    <property type="entry name" value="Cytosol_peptidase_M17"/>
    <property type="match status" value="1"/>
</dbReference>
<evidence type="ECO:0000256" key="3">
    <source>
        <dbReference type="ARBA" id="ARBA00009528"/>
    </source>
</evidence>
<evidence type="ECO:0000313" key="13">
    <source>
        <dbReference type="Proteomes" id="UP001321249"/>
    </source>
</evidence>
<feature type="binding site" evidence="8">
    <location>
        <position position="383"/>
    </location>
    <ligand>
        <name>Mn(2+)</name>
        <dbReference type="ChEBI" id="CHEBI:29035"/>
        <label>1</label>
    </ligand>
</feature>
<reference evidence="11" key="2">
    <citation type="journal article" date="2023" name="Nat. Commun.">
        <title>Cultivation of marine bacteria of the SAR202 clade.</title>
        <authorList>
            <person name="Lim Y."/>
            <person name="Seo J.H."/>
            <person name="Giovannoni S.J."/>
            <person name="Kang I."/>
            <person name="Cho J.C."/>
        </authorList>
    </citation>
    <scope>NUCLEOTIDE SEQUENCE</scope>
    <source>
        <strain evidence="11">JH1073</strain>
    </source>
</reference>
<dbReference type="PROSITE" id="PS00631">
    <property type="entry name" value="CYTOSOL_AP"/>
    <property type="match status" value="1"/>
</dbReference>
<gene>
    <name evidence="8" type="primary">pepA</name>
    <name evidence="10" type="ORF">GKO46_02810</name>
    <name evidence="11" type="ORF">GKO48_06450</name>
</gene>
<keyword evidence="12" id="KW-1185">Reference proteome</keyword>
<comment type="similarity">
    <text evidence="3 8">Belongs to the peptidase M17 family.</text>
</comment>
<evidence type="ECO:0000313" key="11">
    <source>
        <dbReference type="EMBL" id="WFG39272.1"/>
    </source>
</evidence>
<comment type="catalytic activity">
    <reaction evidence="1 8">
        <text>Release of an N-terminal amino acid, Xaa-|-Yaa-, in which Xaa is preferably Leu, but may be other amino acids including Pro although not Arg or Lys, and Yaa may be Pro. Amino acid amides and methyl esters are also readily hydrolyzed, but rates on arylamides are exceedingly low.</text>
        <dbReference type="EC" id="3.4.11.1"/>
    </reaction>
</comment>
<evidence type="ECO:0000256" key="4">
    <source>
        <dbReference type="ARBA" id="ARBA00022438"/>
    </source>
</evidence>
<dbReference type="GO" id="GO:0006508">
    <property type="term" value="P:proteolysis"/>
    <property type="evidence" value="ECO:0007669"/>
    <property type="project" value="UniProtKB-KW"/>
</dbReference>
<reference evidence="12" key="3">
    <citation type="submission" date="2023-06" db="EMBL/GenBank/DDBJ databases">
        <title>Pangenomics reveal diversification of enzyme families and niche specialization in globally abundant SAR202 bacteria.</title>
        <authorList>
            <person name="Saw J.H.W."/>
        </authorList>
    </citation>
    <scope>NUCLEOTIDE SEQUENCE [LARGE SCALE GENOMIC DNA]</scope>
    <source>
        <strain evidence="12">JH1073</strain>
    </source>
</reference>
<dbReference type="Gene3D" id="3.40.630.10">
    <property type="entry name" value="Zn peptidases"/>
    <property type="match status" value="1"/>
</dbReference>
<dbReference type="NCBIfam" id="NF002083">
    <property type="entry name" value="PRK00913.3-5"/>
    <property type="match status" value="1"/>
</dbReference>
<evidence type="ECO:0000259" key="9">
    <source>
        <dbReference type="PROSITE" id="PS00631"/>
    </source>
</evidence>
<comment type="cofactor">
    <cofactor evidence="8">
        <name>Mn(2+)</name>
        <dbReference type="ChEBI" id="CHEBI:29035"/>
    </cofactor>
    <text evidence="8">Binds 2 manganese ions per subunit.</text>
</comment>
<feature type="binding site" evidence="8">
    <location>
        <position position="381"/>
    </location>
    <ligand>
        <name>Mn(2+)</name>
        <dbReference type="ChEBI" id="CHEBI:29035"/>
        <label>1</label>
    </ligand>
</feature>
<comment type="catalytic activity">
    <reaction evidence="2 8">
        <text>Release of an N-terminal amino acid, preferentially leucine, but not glutamic or aspartic acids.</text>
        <dbReference type="EC" id="3.4.11.10"/>
    </reaction>
</comment>
<dbReference type="GO" id="GO:0005737">
    <property type="term" value="C:cytoplasm"/>
    <property type="evidence" value="ECO:0007669"/>
    <property type="project" value="UniProtKB-SubCell"/>
</dbReference>
<dbReference type="SUPFAM" id="SSF52949">
    <property type="entry name" value="Macro domain-like"/>
    <property type="match status" value="1"/>
</dbReference>
<reference evidence="12 13" key="1">
    <citation type="submission" date="2019-11" db="EMBL/GenBank/DDBJ databases">
        <authorList>
            <person name="Cho J.-C."/>
        </authorList>
    </citation>
    <scope>NUCLEOTIDE SEQUENCE [LARGE SCALE GENOMIC DNA]</scope>
    <source>
        <strain evidence="11 12">JH1073</strain>
        <strain evidence="10 13">JH702</strain>
    </source>
</reference>
<dbReference type="PRINTS" id="PR00481">
    <property type="entry name" value="LAMNOPPTDASE"/>
</dbReference>
<evidence type="ECO:0000313" key="10">
    <source>
        <dbReference type="EMBL" id="MDG0865999.1"/>
    </source>
</evidence>
<dbReference type="EC" id="3.4.11.1" evidence="8"/>
<feature type="binding site" evidence="8">
    <location>
        <position position="304"/>
    </location>
    <ligand>
        <name>Mn(2+)</name>
        <dbReference type="ChEBI" id="CHEBI:29035"/>
        <label>1</label>
    </ligand>
</feature>
<evidence type="ECO:0000256" key="6">
    <source>
        <dbReference type="ARBA" id="ARBA00022801"/>
    </source>
</evidence>
<dbReference type="PANTHER" id="PTHR11963">
    <property type="entry name" value="LEUCINE AMINOPEPTIDASE-RELATED"/>
    <property type="match status" value="1"/>
</dbReference>
<feature type="domain" description="Cytosol aminopeptidase" evidence="9">
    <location>
        <begin position="379"/>
        <end position="386"/>
    </location>
</feature>
<sequence>MQSPRSASTAVVRSLHNHSKVQEQYLLEVVVAQSDVTEIDVDVLVVNLFEGVTKPDGATGAVDSALGGVISELISDGEITGSASELTLIHTPNSAYANFKPARVLVAGLGSSDSFDTDGIRRVSASVIRKLRSSGVKHAATIVHGAGIGGLETTSAAQATVEGALLGAYRFLKYRTTDKKRKADVGKLTIVEVDSSKVADISSGIERGVAYSHAEILARDLVNEPANKLAPADLAATAEKVAKENDLDYTVLEEADVAKLGMGAYIGVSQGGPRPLKFIHMSYEGDAGDPQNNLWLIGKGITFDSGGISIKPGAGMGKMKGDMGGGASVIAAIQAISQLKPKLNVHVVCAATDNMPGGSAQRPGDVVTAMNGMTIEIDNTDAEGRLTLADAIGYAKSRGAERIVDVATLTGAARIALGDGVSPVFGNDDELVNSVLDTSTTVGESMWRLPLDSVTKRQNASKIADLKNTGGRGGGSTTAAHFIADFAGDTPWVHIDVAATSMLDSTRGWMPAGATGVPTRSLIELAMNLGG</sequence>
<dbReference type="EMBL" id="WMBE01000001">
    <property type="protein sequence ID" value="MDG0865999.1"/>
    <property type="molecule type" value="Genomic_DNA"/>
</dbReference>
<dbReference type="EC" id="3.4.11.10" evidence="8"/>
<dbReference type="Gene3D" id="3.40.220.10">
    <property type="entry name" value="Leucine Aminopeptidase, subunit E, domain 1"/>
    <property type="match status" value="1"/>
</dbReference>
<dbReference type="PANTHER" id="PTHR11963:SF23">
    <property type="entry name" value="CYTOSOL AMINOPEPTIDASE"/>
    <property type="match status" value="1"/>
</dbReference>
<evidence type="ECO:0000313" key="12">
    <source>
        <dbReference type="Proteomes" id="UP001219901"/>
    </source>
</evidence>
<dbReference type="SUPFAM" id="SSF53187">
    <property type="entry name" value="Zn-dependent exopeptidases"/>
    <property type="match status" value="1"/>
</dbReference>
<dbReference type="AlphaFoldDB" id="A0AAJ5ZIA9"/>
<feature type="binding site" evidence="8">
    <location>
        <position position="299"/>
    </location>
    <ligand>
        <name>Mn(2+)</name>
        <dbReference type="ChEBI" id="CHEBI:29035"/>
        <label>2</label>
    </ligand>
</feature>
<keyword evidence="5 8" id="KW-0645">Protease</keyword>
<feature type="binding site" evidence="8">
    <location>
        <position position="322"/>
    </location>
    <ligand>
        <name>Mn(2+)</name>
        <dbReference type="ChEBI" id="CHEBI:29035"/>
        <label>2</label>
    </ligand>
</feature>
<dbReference type="InterPro" id="IPR011356">
    <property type="entry name" value="Leucine_aapep/pepB"/>
</dbReference>
<keyword evidence="4 8" id="KW-0031">Aminopeptidase</keyword>
<accession>A0AAJ5ZIA9</accession>
<proteinExistence type="inferred from homology"/>
<comment type="function">
    <text evidence="7 8">Presumably involved in the processing and regular turnover of intracellular proteins. Catalyzes the removal of unsubstituted N-terminal amino acids from various peptides.</text>
</comment>
<evidence type="ECO:0000256" key="7">
    <source>
        <dbReference type="ARBA" id="ARBA00049972"/>
    </source>
</evidence>